<sequence>MTTSPLLRPTMLVMLPLRSQFTRAHHIVGGRKRVLHVVHARWIRTAGSDTATDVTVVIHLQLLELIR</sequence>
<protein>
    <submittedName>
        <fullName evidence="1">Putative secreted peptide</fullName>
    </submittedName>
</protein>
<reference evidence="1" key="1">
    <citation type="submission" date="2018-01" db="EMBL/GenBank/DDBJ databases">
        <title>An insight into the sialome of Amazonian anophelines.</title>
        <authorList>
            <person name="Ribeiro J.M."/>
            <person name="Scarpassa V."/>
            <person name="Calvo E."/>
        </authorList>
    </citation>
    <scope>NUCLEOTIDE SEQUENCE</scope>
    <source>
        <tissue evidence="1">Salivary glands</tissue>
    </source>
</reference>
<organism evidence="1">
    <name type="scientific">Anopheles braziliensis</name>
    <dbReference type="NCBI Taxonomy" id="58242"/>
    <lineage>
        <taxon>Eukaryota</taxon>
        <taxon>Metazoa</taxon>
        <taxon>Ecdysozoa</taxon>
        <taxon>Arthropoda</taxon>
        <taxon>Hexapoda</taxon>
        <taxon>Insecta</taxon>
        <taxon>Pterygota</taxon>
        <taxon>Neoptera</taxon>
        <taxon>Endopterygota</taxon>
        <taxon>Diptera</taxon>
        <taxon>Nematocera</taxon>
        <taxon>Culicoidea</taxon>
        <taxon>Culicidae</taxon>
        <taxon>Anophelinae</taxon>
        <taxon>Anopheles</taxon>
    </lineage>
</organism>
<proteinExistence type="predicted"/>
<evidence type="ECO:0000313" key="1">
    <source>
        <dbReference type="EMBL" id="MBW30900.1"/>
    </source>
</evidence>
<dbReference type="EMBL" id="GGFM01010149">
    <property type="protein sequence ID" value="MBW30900.1"/>
    <property type="molecule type" value="Transcribed_RNA"/>
</dbReference>
<accession>A0A2M3ZR27</accession>
<name>A0A2M3ZR27_9DIPT</name>
<dbReference type="AlphaFoldDB" id="A0A2M3ZR27"/>